<dbReference type="Pfam" id="PF13377">
    <property type="entry name" value="Peripla_BP_3"/>
    <property type="match status" value="1"/>
</dbReference>
<name>A0A139QR26_STROR</name>
<dbReference type="SUPFAM" id="SSF53822">
    <property type="entry name" value="Periplasmic binding protein-like I"/>
    <property type="match status" value="1"/>
</dbReference>
<reference evidence="5 6" key="1">
    <citation type="submission" date="2016-01" db="EMBL/GenBank/DDBJ databases">
        <title>Highly variable Streptococcus oralis are common among viridans streptococci isolated from primates.</title>
        <authorList>
            <person name="Denapaite D."/>
            <person name="Rieger M."/>
            <person name="Koendgen S."/>
            <person name="Brueckner R."/>
            <person name="Ochigava I."/>
            <person name="Kappeler P."/>
            <person name="Maetz-Rensing K."/>
            <person name="Leendertz F."/>
            <person name="Hakenbeck R."/>
        </authorList>
    </citation>
    <scope>NUCLEOTIDE SEQUENCE [LARGE SCALE GENOMIC DNA]</scope>
    <source>
        <strain evidence="5 6">DD24</strain>
    </source>
</reference>
<evidence type="ECO:0000256" key="3">
    <source>
        <dbReference type="ARBA" id="ARBA00023163"/>
    </source>
</evidence>
<dbReference type="CDD" id="cd01392">
    <property type="entry name" value="HTH_LacI"/>
    <property type="match status" value="1"/>
</dbReference>
<dbReference type="InterPro" id="IPR046335">
    <property type="entry name" value="LacI/GalR-like_sensor"/>
</dbReference>
<accession>A0A139QR26</accession>
<dbReference type="Gene3D" id="1.10.260.40">
    <property type="entry name" value="lambda repressor-like DNA-binding domains"/>
    <property type="match status" value="1"/>
</dbReference>
<sequence>MRKENKKYTIYDIAKRSGYSPKTVSRVINGGEKVKAETFHAIKKVMEELSYTPNAYAQNLSQKNTTNILISVKKKEKFPLIWFQTLLDQVLIASKEYGVNTVVEYFDENDSISDSIISNAGSLIDGVILFYEVANDIRIDYLKQNNVPFIIFGKSQDEQVPYVSNNDFQALFDMTEKIEAENCQTMWMLMGGRSLVNKERERGVREYLLKNTSDIKLEVFYDLATIQSIYEFSVKKFENELLPDIIFVSGDEKVQGVIRACYEKNIKIPEDVAIVGFDNIPISQYYTPALTTIAPDYMGLAKEMIEGLLGLIKGVSFESKEIETRFIRRKSF</sequence>
<dbReference type="CDD" id="cd06267">
    <property type="entry name" value="PBP1_LacI_sugar_binding-like"/>
    <property type="match status" value="1"/>
</dbReference>
<dbReference type="Gene3D" id="3.40.50.2300">
    <property type="match status" value="2"/>
</dbReference>
<dbReference type="RefSeq" id="WP_061408232.1">
    <property type="nucleotide sequence ID" value="NZ_KQ970760.1"/>
</dbReference>
<proteinExistence type="predicted"/>
<dbReference type="PROSITE" id="PS50932">
    <property type="entry name" value="HTH_LACI_2"/>
    <property type="match status" value="1"/>
</dbReference>
<dbReference type="AlphaFoldDB" id="A0A139QR26"/>
<dbReference type="Proteomes" id="UP000070353">
    <property type="component" value="Unassembled WGS sequence"/>
</dbReference>
<protein>
    <submittedName>
        <fullName evidence="5">Catabolite control protein A</fullName>
    </submittedName>
</protein>
<dbReference type="InterPro" id="IPR010982">
    <property type="entry name" value="Lambda_DNA-bd_dom_sf"/>
</dbReference>
<comment type="caution">
    <text evidence="5">The sequence shown here is derived from an EMBL/GenBank/DDBJ whole genome shotgun (WGS) entry which is preliminary data.</text>
</comment>
<evidence type="ECO:0000313" key="6">
    <source>
        <dbReference type="Proteomes" id="UP000070353"/>
    </source>
</evidence>
<dbReference type="GO" id="GO:0003700">
    <property type="term" value="F:DNA-binding transcription factor activity"/>
    <property type="evidence" value="ECO:0007669"/>
    <property type="project" value="TreeGrafter"/>
</dbReference>
<dbReference type="InterPro" id="IPR028082">
    <property type="entry name" value="Peripla_BP_I"/>
</dbReference>
<evidence type="ECO:0000256" key="2">
    <source>
        <dbReference type="ARBA" id="ARBA00023125"/>
    </source>
</evidence>
<dbReference type="SUPFAM" id="SSF47413">
    <property type="entry name" value="lambda repressor-like DNA-binding domains"/>
    <property type="match status" value="1"/>
</dbReference>
<dbReference type="InterPro" id="IPR000843">
    <property type="entry name" value="HTH_LacI"/>
</dbReference>
<dbReference type="OrthoDB" id="9796186at2"/>
<evidence type="ECO:0000256" key="1">
    <source>
        <dbReference type="ARBA" id="ARBA00023015"/>
    </source>
</evidence>
<gene>
    <name evidence="5" type="ORF">SORDD24_00975</name>
</gene>
<dbReference type="PANTHER" id="PTHR30146:SF109">
    <property type="entry name" value="HTH-TYPE TRANSCRIPTIONAL REGULATOR GALS"/>
    <property type="match status" value="1"/>
</dbReference>
<organism evidence="5 6">
    <name type="scientific">Streptococcus oralis</name>
    <dbReference type="NCBI Taxonomy" id="1303"/>
    <lineage>
        <taxon>Bacteria</taxon>
        <taxon>Bacillati</taxon>
        <taxon>Bacillota</taxon>
        <taxon>Bacilli</taxon>
        <taxon>Lactobacillales</taxon>
        <taxon>Streptococcaceae</taxon>
        <taxon>Streptococcus</taxon>
    </lineage>
</organism>
<evidence type="ECO:0000259" key="4">
    <source>
        <dbReference type="PROSITE" id="PS50932"/>
    </source>
</evidence>
<keyword evidence="1" id="KW-0805">Transcription regulation</keyword>
<feature type="domain" description="HTH lacI-type" evidence="4">
    <location>
        <begin position="8"/>
        <end position="62"/>
    </location>
</feature>
<keyword evidence="2" id="KW-0238">DNA-binding</keyword>
<dbReference type="GO" id="GO:0000976">
    <property type="term" value="F:transcription cis-regulatory region binding"/>
    <property type="evidence" value="ECO:0007669"/>
    <property type="project" value="TreeGrafter"/>
</dbReference>
<dbReference type="PANTHER" id="PTHR30146">
    <property type="entry name" value="LACI-RELATED TRANSCRIPTIONAL REPRESSOR"/>
    <property type="match status" value="1"/>
</dbReference>
<keyword evidence="3" id="KW-0804">Transcription</keyword>
<dbReference type="Pfam" id="PF00356">
    <property type="entry name" value="LacI"/>
    <property type="match status" value="1"/>
</dbReference>
<dbReference type="PATRIC" id="fig|1303.84.peg.1058"/>
<dbReference type="SMART" id="SM00354">
    <property type="entry name" value="HTH_LACI"/>
    <property type="match status" value="1"/>
</dbReference>
<evidence type="ECO:0000313" key="5">
    <source>
        <dbReference type="EMBL" id="KXU04974.1"/>
    </source>
</evidence>
<dbReference type="EMBL" id="LQZB01000092">
    <property type="protein sequence ID" value="KXU04974.1"/>
    <property type="molecule type" value="Genomic_DNA"/>
</dbReference>